<gene>
    <name evidence="3" type="ORF">DFJ64_0389</name>
</gene>
<dbReference type="Gene3D" id="3.30.360.10">
    <property type="entry name" value="Dihydrodipicolinate Reductase, domain 2"/>
    <property type="match status" value="1"/>
</dbReference>
<evidence type="ECO:0000313" key="3">
    <source>
        <dbReference type="EMBL" id="REF35020.1"/>
    </source>
</evidence>
<dbReference type="InterPro" id="IPR000683">
    <property type="entry name" value="Gfo/Idh/MocA-like_OxRdtase_N"/>
</dbReference>
<keyword evidence="4" id="KW-1185">Reference proteome</keyword>
<dbReference type="Gene3D" id="3.40.50.720">
    <property type="entry name" value="NAD(P)-binding Rossmann-like Domain"/>
    <property type="match status" value="1"/>
</dbReference>
<dbReference type="GO" id="GO:0000166">
    <property type="term" value="F:nucleotide binding"/>
    <property type="evidence" value="ECO:0007669"/>
    <property type="project" value="InterPro"/>
</dbReference>
<dbReference type="InterPro" id="IPR055170">
    <property type="entry name" value="GFO_IDH_MocA-like_dom"/>
</dbReference>
<name>A0A3D9V4A0_THECX</name>
<dbReference type="Pfam" id="PF01408">
    <property type="entry name" value="GFO_IDH_MocA"/>
    <property type="match status" value="1"/>
</dbReference>
<dbReference type="InterPro" id="IPR051450">
    <property type="entry name" value="Gfo/Idh/MocA_Oxidoreductases"/>
</dbReference>
<dbReference type="InterPro" id="IPR036291">
    <property type="entry name" value="NAD(P)-bd_dom_sf"/>
</dbReference>
<proteinExistence type="predicted"/>
<dbReference type="SUPFAM" id="SSF55347">
    <property type="entry name" value="Glyceraldehyde-3-phosphate dehydrogenase-like, C-terminal domain"/>
    <property type="match status" value="1"/>
</dbReference>
<dbReference type="EMBL" id="QTUC01000001">
    <property type="protein sequence ID" value="REF35020.1"/>
    <property type="molecule type" value="Genomic_DNA"/>
</dbReference>
<dbReference type="Pfam" id="PF22725">
    <property type="entry name" value="GFO_IDH_MocA_C3"/>
    <property type="match status" value="1"/>
</dbReference>
<dbReference type="PANTHER" id="PTHR43377:SF1">
    <property type="entry name" value="BILIVERDIN REDUCTASE A"/>
    <property type="match status" value="1"/>
</dbReference>
<evidence type="ECO:0000259" key="2">
    <source>
        <dbReference type="Pfam" id="PF22725"/>
    </source>
</evidence>
<evidence type="ECO:0000259" key="1">
    <source>
        <dbReference type="Pfam" id="PF01408"/>
    </source>
</evidence>
<protein>
    <submittedName>
        <fullName evidence="3">UDP-N-acetylglucosamine 3-dehydrogenase</fullName>
    </submittedName>
</protein>
<sequence length="323" mass="35130">MRIGVVGAGFMGTLYARLLPAVPDVELAWIAETDTRRHAELAERFGVPVLTRARWDEVDAVVVATPDDVRDPVLEALQAGRHVLVEKPLATSVAEATRLLAARPSPAHLMVGHLLRFDPRVAQAVAACRGLGALWTVRAWRANSLLAARRIGTRTSVAWFLGIHDVDLVHHVTGRRISRVRARGLRVVSPHDDHVEVHAWLTDGTPVELRWSWLLPVERASGLSAGLELVGAEGMCEVELSHTDVALTSRGGRTEQLDTYHWPPDAGIPGGDLRQELMAFVTAVRTETRPPVTGEDGLAAVAVVEAVERSIRAGGRETEVKDP</sequence>
<feature type="domain" description="GFO/IDH/MocA-like oxidoreductase" evidence="2">
    <location>
        <begin position="132"/>
        <end position="235"/>
    </location>
</feature>
<reference evidence="3 4" key="1">
    <citation type="submission" date="2018-08" db="EMBL/GenBank/DDBJ databases">
        <title>Sequencing the genomes of 1000 actinobacteria strains.</title>
        <authorList>
            <person name="Klenk H.-P."/>
        </authorList>
    </citation>
    <scope>NUCLEOTIDE SEQUENCE [LARGE SCALE GENOMIC DNA]</scope>
    <source>
        <strain evidence="3 4">DSM 22891</strain>
    </source>
</reference>
<dbReference type="Proteomes" id="UP000256485">
    <property type="component" value="Unassembled WGS sequence"/>
</dbReference>
<evidence type="ECO:0000313" key="4">
    <source>
        <dbReference type="Proteomes" id="UP000256485"/>
    </source>
</evidence>
<accession>A0A3D9V4A0</accession>
<comment type="caution">
    <text evidence="3">The sequence shown here is derived from an EMBL/GenBank/DDBJ whole genome shotgun (WGS) entry which is preliminary data.</text>
</comment>
<feature type="domain" description="Gfo/Idh/MocA-like oxidoreductase N-terminal" evidence="1">
    <location>
        <begin position="1"/>
        <end position="102"/>
    </location>
</feature>
<dbReference type="PANTHER" id="PTHR43377">
    <property type="entry name" value="BILIVERDIN REDUCTASE A"/>
    <property type="match status" value="1"/>
</dbReference>
<dbReference type="SUPFAM" id="SSF51735">
    <property type="entry name" value="NAD(P)-binding Rossmann-fold domains"/>
    <property type="match status" value="1"/>
</dbReference>
<dbReference type="AlphaFoldDB" id="A0A3D9V4A0"/>
<organism evidence="3 4">
    <name type="scientific">Thermasporomyces composti</name>
    <dbReference type="NCBI Taxonomy" id="696763"/>
    <lineage>
        <taxon>Bacteria</taxon>
        <taxon>Bacillati</taxon>
        <taxon>Actinomycetota</taxon>
        <taxon>Actinomycetes</taxon>
        <taxon>Propionibacteriales</taxon>
        <taxon>Nocardioidaceae</taxon>
        <taxon>Thermasporomyces</taxon>
    </lineage>
</organism>